<dbReference type="Proteomes" id="UP000479710">
    <property type="component" value="Unassembled WGS sequence"/>
</dbReference>
<gene>
    <name evidence="1" type="ORF">E2562_023803</name>
</gene>
<protein>
    <submittedName>
        <fullName evidence="1">Uncharacterized protein</fullName>
    </submittedName>
</protein>
<dbReference type="AlphaFoldDB" id="A0A6G1C7G9"/>
<comment type="caution">
    <text evidence="1">The sequence shown here is derived from an EMBL/GenBank/DDBJ whole genome shotgun (WGS) entry which is preliminary data.</text>
</comment>
<accession>A0A6G1C7G9</accession>
<sequence length="93" mass="10002">MADEDSRALIIGDASALPSSNQGHLRSESKSQCCSGDCSQPVTLCEGANAMKRKQWAELVRAREHHWPAIAYTLRARGFIVVASSAGCELVAE</sequence>
<reference evidence="1 2" key="1">
    <citation type="submission" date="2019-11" db="EMBL/GenBank/DDBJ databases">
        <title>Whole genome sequence of Oryza granulata.</title>
        <authorList>
            <person name="Li W."/>
        </authorList>
    </citation>
    <scope>NUCLEOTIDE SEQUENCE [LARGE SCALE GENOMIC DNA]</scope>
    <source>
        <strain evidence="2">cv. Menghai</strain>
        <tissue evidence="1">Leaf</tissue>
    </source>
</reference>
<proteinExistence type="predicted"/>
<organism evidence="1 2">
    <name type="scientific">Oryza meyeriana var. granulata</name>
    <dbReference type="NCBI Taxonomy" id="110450"/>
    <lineage>
        <taxon>Eukaryota</taxon>
        <taxon>Viridiplantae</taxon>
        <taxon>Streptophyta</taxon>
        <taxon>Embryophyta</taxon>
        <taxon>Tracheophyta</taxon>
        <taxon>Spermatophyta</taxon>
        <taxon>Magnoliopsida</taxon>
        <taxon>Liliopsida</taxon>
        <taxon>Poales</taxon>
        <taxon>Poaceae</taxon>
        <taxon>BOP clade</taxon>
        <taxon>Oryzoideae</taxon>
        <taxon>Oryzeae</taxon>
        <taxon>Oryzinae</taxon>
        <taxon>Oryza</taxon>
        <taxon>Oryza meyeriana</taxon>
    </lineage>
</organism>
<dbReference type="EMBL" id="SPHZ02000010">
    <property type="protein sequence ID" value="KAF0896398.1"/>
    <property type="molecule type" value="Genomic_DNA"/>
</dbReference>
<keyword evidence="2" id="KW-1185">Reference proteome</keyword>
<name>A0A6G1C7G9_9ORYZ</name>
<evidence type="ECO:0000313" key="1">
    <source>
        <dbReference type="EMBL" id="KAF0896398.1"/>
    </source>
</evidence>
<evidence type="ECO:0000313" key="2">
    <source>
        <dbReference type="Proteomes" id="UP000479710"/>
    </source>
</evidence>